<dbReference type="GeneID" id="54479674"/>
<dbReference type="EMBL" id="MU001632">
    <property type="protein sequence ID" value="KAF2486264.1"/>
    <property type="molecule type" value="Genomic_DNA"/>
</dbReference>
<dbReference type="Proteomes" id="UP000799767">
    <property type="component" value="Unassembled WGS sequence"/>
</dbReference>
<dbReference type="AlphaFoldDB" id="A0A6A6Q2Q1"/>
<dbReference type="RefSeq" id="XP_033592833.1">
    <property type="nucleotide sequence ID" value="XM_033738672.1"/>
</dbReference>
<evidence type="ECO:0000313" key="1">
    <source>
        <dbReference type="EMBL" id="KAF2486264.1"/>
    </source>
</evidence>
<gene>
    <name evidence="1" type="ORF">BDY17DRAFT_73960</name>
</gene>
<organism evidence="1 2">
    <name type="scientific">Neohortaea acidophila</name>
    <dbReference type="NCBI Taxonomy" id="245834"/>
    <lineage>
        <taxon>Eukaryota</taxon>
        <taxon>Fungi</taxon>
        <taxon>Dikarya</taxon>
        <taxon>Ascomycota</taxon>
        <taxon>Pezizomycotina</taxon>
        <taxon>Dothideomycetes</taxon>
        <taxon>Dothideomycetidae</taxon>
        <taxon>Mycosphaerellales</taxon>
        <taxon>Teratosphaeriaceae</taxon>
        <taxon>Neohortaea</taxon>
    </lineage>
</organism>
<sequence length="179" mass="19570">MHGRDSHARACCSELLDYVHALALAVFPRQPHSEAIELEVGKFRSAPCTALYPAHCGKSFDADPVLSSPFAPTRAPSMKTGDCDVPYALLPVRPCDMAVLTFCGLERRKPSSVPRKNVPPAHHNHVYSNQAQHMKTAQAIMIRSAWKWQTPPIAGHDTFRGMAGWAAWGGMGRPMQAGV</sequence>
<evidence type="ECO:0000313" key="2">
    <source>
        <dbReference type="Proteomes" id="UP000799767"/>
    </source>
</evidence>
<accession>A0A6A6Q2Q1</accession>
<keyword evidence="2" id="KW-1185">Reference proteome</keyword>
<protein>
    <submittedName>
        <fullName evidence="1">Uncharacterized protein</fullName>
    </submittedName>
</protein>
<proteinExistence type="predicted"/>
<name>A0A6A6Q2Q1_9PEZI</name>
<reference evidence="1" key="1">
    <citation type="journal article" date="2020" name="Stud. Mycol.">
        <title>101 Dothideomycetes genomes: a test case for predicting lifestyles and emergence of pathogens.</title>
        <authorList>
            <person name="Haridas S."/>
            <person name="Albert R."/>
            <person name="Binder M."/>
            <person name="Bloem J."/>
            <person name="Labutti K."/>
            <person name="Salamov A."/>
            <person name="Andreopoulos B."/>
            <person name="Baker S."/>
            <person name="Barry K."/>
            <person name="Bills G."/>
            <person name="Bluhm B."/>
            <person name="Cannon C."/>
            <person name="Castanera R."/>
            <person name="Culley D."/>
            <person name="Daum C."/>
            <person name="Ezra D."/>
            <person name="Gonzalez J."/>
            <person name="Henrissat B."/>
            <person name="Kuo A."/>
            <person name="Liang C."/>
            <person name="Lipzen A."/>
            <person name="Lutzoni F."/>
            <person name="Magnuson J."/>
            <person name="Mondo S."/>
            <person name="Nolan M."/>
            <person name="Ohm R."/>
            <person name="Pangilinan J."/>
            <person name="Park H.-J."/>
            <person name="Ramirez L."/>
            <person name="Alfaro M."/>
            <person name="Sun H."/>
            <person name="Tritt A."/>
            <person name="Yoshinaga Y."/>
            <person name="Zwiers L.-H."/>
            <person name="Turgeon B."/>
            <person name="Goodwin S."/>
            <person name="Spatafora J."/>
            <person name="Crous P."/>
            <person name="Grigoriev I."/>
        </authorList>
    </citation>
    <scope>NUCLEOTIDE SEQUENCE</scope>
    <source>
        <strain evidence="1">CBS 113389</strain>
    </source>
</reference>